<feature type="domain" description="LysM" evidence="2">
    <location>
        <begin position="233"/>
        <end position="277"/>
    </location>
</feature>
<evidence type="ECO:0000313" key="4">
    <source>
        <dbReference type="Proteomes" id="UP001324427"/>
    </source>
</evidence>
<feature type="region of interest" description="Disordered" evidence="1">
    <location>
        <begin position="389"/>
        <end position="408"/>
    </location>
</feature>
<feature type="compositionally biased region" description="Acidic residues" evidence="1">
    <location>
        <begin position="576"/>
        <end position="589"/>
    </location>
</feature>
<dbReference type="Pfam" id="PF01476">
    <property type="entry name" value="LysM"/>
    <property type="match status" value="1"/>
</dbReference>
<dbReference type="InterPro" id="IPR036779">
    <property type="entry name" value="LysM_dom_sf"/>
</dbReference>
<feature type="region of interest" description="Disordered" evidence="1">
    <location>
        <begin position="576"/>
        <end position="632"/>
    </location>
</feature>
<dbReference type="Gene3D" id="3.10.350.10">
    <property type="entry name" value="LysM domain"/>
    <property type="match status" value="1"/>
</dbReference>
<feature type="region of interest" description="Disordered" evidence="1">
    <location>
        <begin position="1"/>
        <end position="107"/>
    </location>
</feature>
<evidence type="ECO:0000256" key="1">
    <source>
        <dbReference type="SAM" id="MobiDB-lite"/>
    </source>
</evidence>
<feature type="region of interest" description="Disordered" evidence="1">
    <location>
        <begin position="550"/>
        <end position="569"/>
    </location>
</feature>
<name>A0AAV9JFW0_9PEZI</name>
<dbReference type="Proteomes" id="UP001324427">
    <property type="component" value="Unassembled WGS sequence"/>
</dbReference>
<gene>
    <name evidence="3" type="ORF">LTR36_004627</name>
</gene>
<accession>A0AAV9JFW0</accession>
<feature type="region of interest" description="Disordered" evidence="1">
    <location>
        <begin position="125"/>
        <end position="177"/>
    </location>
</feature>
<dbReference type="SMART" id="SM00257">
    <property type="entry name" value="LysM"/>
    <property type="match status" value="1"/>
</dbReference>
<comment type="caution">
    <text evidence="3">The sequence shown here is derived from an EMBL/GenBank/DDBJ whole genome shotgun (WGS) entry which is preliminary data.</text>
</comment>
<dbReference type="EMBL" id="JAVFHQ010000027">
    <property type="protein sequence ID" value="KAK4544129.1"/>
    <property type="molecule type" value="Genomic_DNA"/>
</dbReference>
<feature type="region of interest" description="Disordered" evidence="1">
    <location>
        <begin position="309"/>
        <end position="355"/>
    </location>
</feature>
<dbReference type="SUPFAM" id="SSF54106">
    <property type="entry name" value="LysM domain"/>
    <property type="match status" value="1"/>
</dbReference>
<evidence type="ECO:0000259" key="2">
    <source>
        <dbReference type="PROSITE" id="PS51782"/>
    </source>
</evidence>
<evidence type="ECO:0000313" key="3">
    <source>
        <dbReference type="EMBL" id="KAK4544129.1"/>
    </source>
</evidence>
<feature type="compositionally biased region" description="Basic and acidic residues" evidence="1">
    <location>
        <begin position="618"/>
        <end position="632"/>
    </location>
</feature>
<keyword evidence="4" id="KW-1185">Reference proteome</keyword>
<reference evidence="3 4" key="1">
    <citation type="submission" date="2021-11" db="EMBL/GenBank/DDBJ databases">
        <title>Black yeast isolated from Biological Soil Crust.</title>
        <authorList>
            <person name="Kurbessoian T."/>
        </authorList>
    </citation>
    <scope>NUCLEOTIDE SEQUENCE [LARGE SCALE GENOMIC DNA]</scope>
    <source>
        <strain evidence="3 4">CCFEE 5522</strain>
    </source>
</reference>
<dbReference type="AlphaFoldDB" id="A0AAV9JFW0"/>
<feature type="region of interest" description="Disordered" evidence="1">
    <location>
        <begin position="417"/>
        <end position="442"/>
    </location>
</feature>
<proteinExistence type="predicted"/>
<dbReference type="CDD" id="cd00118">
    <property type="entry name" value="LysM"/>
    <property type="match status" value="1"/>
</dbReference>
<feature type="compositionally biased region" description="Polar residues" evidence="1">
    <location>
        <begin position="394"/>
        <end position="407"/>
    </location>
</feature>
<protein>
    <recommendedName>
        <fullName evidence="2">LysM domain-containing protein</fullName>
    </recommendedName>
</protein>
<dbReference type="InterPro" id="IPR018392">
    <property type="entry name" value="LysM"/>
</dbReference>
<organism evidence="3 4">
    <name type="scientific">Oleoguttula mirabilis</name>
    <dbReference type="NCBI Taxonomy" id="1507867"/>
    <lineage>
        <taxon>Eukaryota</taxon>
        <taxon>Fungi</taxon>
        <taxon>Dikarya</taxon>
        <taxon>Ascomycota</taxon>
        <taxon>Pezizomycotina</taxon>
        <taxon>Dothideomycetes</taxon>
        <taxon>Dothideomycetidae</taxon>
        <taxon>Mycosphaerellales</taxon>
        <taxon>Teratosphaeriaceae</taxon>
        <taxon>Oleoguttula</taxon>
    </lineage>
</organism>
<feature type="compositionally biased region" description="Polar residues" evidence="1">
    <location>
        <begin position="1"/>
        <end position="19"/>
    </location>
</feature>
<feature type="compositionally biased region" description="Low complexity" evidence="1">
    <location>
        <begin position="332"/>
        <end position="350"/>
    </location>
</feature>
<sequence>MNASNVCTSSTPAASSSLRPRTRRLISGLDEGGESDYDAASAPSTRIASPLPSPFESRSVSPLPSSHLPRPTIGNGAQRSKGGGALGSGTRQRKAGNESPSSLAGLWGNSWTTLQGIASDLLSGDAAADARDKPARVRRPSSKSRGERSSTSAPPSKWGPAAPISHSSARAIGAGTREEQVTAFRAQKRKDMLTRQESSYADTLGKFKRRLSDDLVSASAPPGEHEDRDALVYVHHVKRDDTLAGITIKYNCSANLLRKANRMWPNDTVQTRQAIVLPVDACGVKGKPVPGPEAIDLLSTDSDALAAGEAEEVAGPEPELSNGHAFSRNRTNSASTNASRRPSTSAAASNHLDTDPQWQHDSWVLLPSAGKPTEIARLSRRALGYFPPARRKSNCYSDSNTPSSSLDLTRELTNDVFATSPLRQDPPQRPQRTRRLSNANNGYFPSYLVGPGGVGTMNRNVHFPGPAQDGLNKMFAKHLPDVAPPRTQQNLLTPEMPLYSDETTPMTSGATTPNFGKNLNLENVGGAIEGWMRRMATNAKSAMEPAERAKAARASVGTPGKGAGGVGDLIEMTDEFEIGDDEVDEDEDEGRGRGRKGSVVHVGPSRSATGYFDGAAVARERSSRGGKSGKDD</sequence>
<dbReference type="PROSITE" id="PS51782">
    <property type="entry name" value="LYSM"/>
    <property type="match status" value="1"/>
</dbReference>